<keyword evidence="2" id="KW-1185">Reference proteome</keyword>
<evidence type="ECO:0000313" key="2">
    <source>
        <dbReference type="Proteomes" id="UP000789920"/>
    </source>
</evidence>
<sequence length="57" mass="6535">IFKKSKSKKEGSKSRVSNAPKYHKSKQTSLEEICEIVIDILKELLPPHLLQSLKPNF</sequence>
<protein>
    <submittedName>
        <fullName evidence="1">21782_t:CDS:1</fullName>
    </submittedName>
</protein>
<dbReference type="Proteomes" id="UP000789920">
    <property type="component" value="Unassembled WGS sequence"/>
</dbReference>
<organism evidence="1 2">
    <name type="scientific">Racocetra persica</name>
    <dbReference type="NCBI Taxonomy" id="160502"/>
    <lineage>
        <taxon>Eukaryota</taxon>
        <taxon>Fungi</taxon>
        <taxon>Fungi incertae sedis</taxon>
        <taxon>Mucoromycota</taxon>
        <taxon>Glomeromycotina</taxon>
        <taxon>Glomeromycetes</taxon>
        <taxon>Diversisporales</taxon>
        <taxon>Gigasporaceae</taxon>
        <taxon>Racocetra</taxon>
    </lineage>
</organism>
<feature type="non-terminal residue" evidence="1">
    <location>
        <position position="1"/>
    </location>
</feature>
<evidence type="ECO:0000313" key="1">
    <source>
        <dbReference type="EMBL" id="CAG8844183.1"/>
    </source>
</evidence>
<comment type="caution">
    <text evidence="1">The sequence shown here is derived from an EMBL/GenBank/DDBJ whole genome shotgun (WGS) entry which is preliminary data.</text>
</comment>
<proteinExistence type="predicted"/>
<feature type="non-terminal residue" evidence="1">
    <location>
        <position position="57"/>
    </location>
</feature>
<accession>A0ACA9SPD8</accession>
<reference evidence="1" key="1">
    <citation type="submission" date="2021-06" db="EMBL/GenBank/DDBJ databases">
        <authorList>
            <person name="Kallberg Y."/>
            <person name="Tangrot J."/>
            <person name="Rosling A."/>
        </authorList>
    </citation>
    <scope>NUCLEOTIDE SEQUENCE</scope>
    <source>
        <strain evidence="1">MA461A</strain>
    </source>
</reference>
<dbReference type="EMBL" id="CAJVQC010141446">
    <property type="protein sequence ID" value="CAG8844183.1"/>
    <property type="molecule type" value="Genomic_DNA"/>
</dbReference>
<gene>
    <name evidence="1" type="ORF">RPERSI_LOCUS33102</name>
</gene>
<name>A0ACA9SPD8_9GLOM</name>